<evidence type="ECO:0000256" key="1">
    <source>
        <dbReference type="ARBA" id="ARBA00004690"/>
    </source>
</evidence>
<protein>
    <recommendedName>
        <fullName evidence="2">uridine/cytidine kinase</fullName>
        <ecNumber evidence="2">2.7.1.48</ecNumber>
    </recommendedName>
</protein>
<comment type="caution">
    <text evidence="7">The sequence shown here is derived from an EMBL/GenBank/DDBJ whole genome shotgun (WGS) entry which is preliminary data.</text>
</comment>
<evidence type="ECO:0000313" key="7">
    <source>
        <dbReference type="EMBL" id="MDQ8206927.1"/>
    </source>
</evidence>
<dbReference type="InterPro" id="IPR027417">
    <property type="entry name" value="P-loop_NTPase"/>
</dbReference>
<dbReference type="Gene3D" id="3.40.50.300">
    <property type="entry name" value="P-loop containing nucleotide triphosphate hydrolases"/>
    <property type="match status" value="1"/>
</dbReference>
<keyword evidence="5 7" id="KW-0418">Kinase</keyword>
<keyword evidence="4" id="KW-0547">Nucleotide-binding</keyword>
<dbReference type="InterPro" id="IPR000764">
    <property type="entry name" value="Uridine_kinase-like"/>
</dbReference>
<dbReference type="EC" id="2.7.1.48" evidence="2"/>
<evidence type="ECO:0000256" key="3">
    <source>
        <dbReference type="ARBA" id="ARBA00022679"/>
    </source>
</evidence>
<dbReference type="SUPFAM" id="SSF52540">
    <property type="entry name" value="P-loop containing nucleoside triphosphate hydrolases"/>
    <property type="match status" value="1"/>
</dbReference>
<dbReference type="InterPro" id="IPR006083">
    <property type="entry name" value="PRK/URK"/>
</dbReference>
<reference evidence="7 8" key="1">
    <citation type="submission" date="2023-04" db="EMBL/GenBank/DDBJ databases">
        <title>A novel bacteria isolated from coastal sediment.</title>
        <authorList>
            <person name="Liu X.-J."/>
            <person name="Du Z.-J."/>
        </authorList>
    </citation>
    <scope>NUCLEOTIDE SEQUENCE [LARGE SCALE GENOMIC DNA]</scope>
    <source>
        <strain evidence="7 8">SDUM461003</strain>
    </source>
</reference>
<comment type="pathway">
    <text evidence="1">Pyrimidine metabolism; UMP biosynthesis via salvage pathway; UMP from uridine: step 1/1.</text>
</comment>
<evidence type="ECO:0000259" key="6">
    <source>
        <dbReference type="Pfam" id="PF00485"/>
    </source>
</evidence>
<dbReference type="GO" id="GO:0004849">
    <property type="term" value="F:uridine kinase activity"/>
    <property type="evidence" value="ECO:0007669"/>
    <property type="project" value="UniProtKB-EC"/>
</dbReference>
<keyword evidence="8" id="KW-1185">Reference proteome</keyword>
<evidence type="ECO:0000256" key="5">
    <source>
        <dbReference type="ARBA" id="ARBA00022777"/>
    </source>
</evidence>
<proteinExistence type="predicted"/>
<dbReference type="RefSeq" id="WP_308949065.1">
    <property type="nucleotide sequence ID" value="NZ_JARXHW010000008.1"/>
</dbReference>
<feature type="domain" description="Phosphoribulokinase/uridine kinase" evidence="6">
    <location>
        <begin position="6"/>
        <end position="183"/>
    </location>
</feature>
<evidence type="ECO:0000256" key="2">
    <source>
        <dbReference type="ARBA" id="ARBA00012137"/>
    </source>
</evidence>
<dbReference type="CDD" id="cd02023">
    <property type="entry name" value="UMPK"/>
    <property type="match status" value="1"/>
</dbReference>
<dbReference type="PRINTS" id="PR00988">
    <property type="entry name" value="URIDINKINASE"/>
</dbReference>
<gene>
    <name evidence="7" type="primary">udk</name>
    <name evidence="7" type="ORF">QEH52_05365</name>
</gene>
<evidence type="ECO:0000256" key="4">
    <source>
        <dbReference type="ARBA" id="ARBA00022741"/>
    </source>
</evidence>
<keyword evidence="3 7" id="KW-0808">Transferase</keyword>
<dbReference type="PANTHER" id="PTHR10285">
    <property type="entry name" value="URIDINE KINASE"/>
    <property type="match status" value="1"/>
</dbReference>
<accession>A0ABU1ATI1</accession>
<sequence>MKSQLILISGPSSSGKSTLAQAVYHSLDKKRTRLLALDNYYRDLRHLSPAERAQRNFDEPNAWESERLLREMQHLIAGHHIHMPRYDFNTHLRVDSTQIIEPAPLIIAEGIFALCYPALNEIATLRIFVDIDDELALQRRLERDISARGRTQECITQQFNATVRPANRKHIRPCCRNAHLVLNGCESTVSQLKLIQEYLHQIRT</sequence>
<dbReference type="Pfam" id="PF00485">
    <property type="entry name" value="PRK"/>
    <property type="match status" value="1"/>
</dbReference>
<dbReference type="EMBL" id="JARXHW010000008">
    <property type="protein sequence ID" value="MDQ8206927.1"/>
    <property type="molecule type" value="Genomic_DNA"/>
</dbReference>
<evidence type="ECO:0000313" key="8">
    <source>
        <dbReference type="Proteomes" id="UP001225316"/>
    </source>
</evidence>
<dbReference type="Proteomes" id="UP001225316">
    <property type="component" value="Unassembled WGS sequence"/>
</dbReference>
<dbReference type="NCBIfam" id="NF004018">
    <property type="entry name" value="PRK05480.1"/>
    <property type="match status" value="1"/>
</dbReference>
<name>A0ABU1ATI1_9BACT</name>
<organism evidence="7 8">
    <name type="scientific">Thalassobacterium maritimum</name>
    <dbReference type="NCBI Taxonomy" id="3041265"/>
    <lineage>
        <taxon>Bacteria</taxon>
        <taxon>Pseudomonadati</taxon>
        <taxon>Verrucomicrobiota</taxon>
        <taxon>Opitutia</taxon>
        <taxon>Puniceicoccales</taxon>
        <taxon>Coraliomargaritaceae</taxon>
        <taxon>Thalassobacterium</taxon>
    </lineage>
</organism>